<proteinExistence type="predicted"/>
<sequence length="340" mass="37538">MRLEPNHPGAELVNFSAYLAVHFSIDDPLVQELREKFEKTLPPLLVFATADEMSTFGKLLAPATSGASNVWRGDEAWGTHHAHTPHATHALIPSGNVVTFDGTGNASDRTWVDMKVASIVEEPVGELVEEPVGELRINTPPLGVSADRHDGLKRGQIVLRYRVRSLALHNLEDVVKHWRTLEVRAVHVRDKAGTWHCLPSDTGSDLNSTRVAWPHVNSPSSRSRGPSSVHRAACYRTEPHADGVNLIAFVNAPWAKNDPWVAVLSRAFVLACAPLLKAQAQDVPHAPKQQLLDLEAQLQKTKIQETTKRADRETAEQVLVERAMSDVLAAQKEGLCQERR</sequence>
<gene>
    <name evidence="1" type="ORF">AB1Y20_017842</name>
</gene>
<protein>
    <submittedName>
        <fullName evidence="1">Uncharacterized protein</fullName>
    </submittedName>
</protein>
<evidence type="ECO:0000313" key="1">
    <source>
        <dbReference type="EMBL" id="KAL1522877.1"/>
    </source>
</evidence>
<name>A0AB34JQ89_PRYPA</name>
<organism evidence="1 2">
    <name type="scientific">Prymnesium parvum</name>
    <name type="common">Toxic golden alga</name>
    <dbReference type="NCBI Taxonomy" id="97485"/>
    <lineage>
        <taxon>Eukaryota</taxon>
        <taxon>Haptista</taxon>
        <taxon>Haptophyta</taxon>
        <taxon>Prymnesiophyceae</taxon>
        <taxon>Prymnesiales</taxon>
        <taxon>Prymnesiaceae</taxon>
        <taxon>Prymnesium</taxon>
    </lineage>
</organism>
<dbReference type="EMBL" id="JBGBPQ010000006">
    <property type="protein sequence ID" value="KAL1522877.1"/>
    <property type="molecule type" value="Genomic_DNA"/>
</dbReference>
<dbReference type="Proteomes" id="UP001515480">
    <property type="component" value="Unassembled WGS sequence"/>
</dbReference>
<accession>A0AB34JQ89</accession>
<keyword evidence="2" id="KW-1185">Reference proteome</keyword>
<comment type="caution">
    <text evidence="1">The sequence shown here is derived from an EMBL/GenBank/DDBJ whole genome shotgun (WGS) entry which is preliminary data.</text>
</comment>
<evidence type="ECO:0000313" key="2">
    <source>
        <dbReference type="Proteomes" id="UP001515480"/>
    </source>
</evidence>
<reference evidence="1 2" key="1">
    <citation type="journal article" date="2024" name="Science">
        <title>Giant polyketide synthase enzymes in the biosynthesis of giant marine polyether toxins.</title>
        <authorList>
            <person name="Fallon T.R."/>
            <person name="Shende V.V."/>
            <person name="Wierzbicki I.H."/>
            <person name="Pendleton A.L."/>
            <person name="Watervoot N.F."/>
            <person name="Auber R.P."/>
            <person name="Gonzalez D.J."/>
            <person name="Wisecaver J.H."/>
            <person name="Moore B.S."/>
        </authorList>
    </citation>
    <scope>NUCLEOTIDE SEQUENCE [LARGE SCALE GENOMIC DNA]</scope>
    <source>
        <strain evidence="1 2">12B1</strain>
    </source>
</reference>
<dbReference type="AlphaFoldDB" id="A0AB34JQ89"/>